<reference evidence="4" key="1">
    <citation type="journal article" date="2019" name="Int. J. Syst. Evol. Microbiol.">
        <title>The Global Catalogue of Microorganisms (GCM) 10K type strain sequencing project: providing services to taxonomists for standard genome sequencing and annotation.</title>
        <authorList>
            <consortium name="The Broad Institute Genomics Platform"/>
            <consortium name="The Broad Institute Genome Sequencing Center for Infectious Disease"/>
            <person name="Wu L."/>
            <person name="Ma J."/>
        </authorList>
    </citation>
    <scope>NUCLEOTIDE SEQUENCE [LARGE SCALE GENOMIC DNA]</scope>
    <source>
        <strain evidence="4">CGMCC 4.7393</strain>
    </source>
</reference>
<feature type="chain" id="PRO_5046203660" evidence="1">
    <location>
        <begin position="29"/>
        <end position="218"/>
    </location>
</feature>
<feature type="domain" description="Outer membrane protein beta-barrel" evidence="2">
    <location>
        <begin position="26"/>
        <end position="195"/>
    </location>
</feature>
<proteinExistence type="predicted"/>
<sequence>MAPYYYVKNLILTLLFFYSAGTFCSAQSEPNTFQIGVVAGPSHVFIRDDRKGNDIKSDFRGAAGISLRYNFGLLFLKSDLLYENKGYSFEPNGLVINDPAVVSSPIYHFHFHYLTLPVLLGVDIPETGFFLNAGSYGGLLLNETATSDAGNSDGASNKHKHDFGLSGGVGYSKALAPKLDVSAEVRHNYGLNNIHPSDYLHKNNSTSLLLGVHYTIGN</sequence>
<dbReference type="EMBL" id="JBHSYQ010000003">
    <property type="protein sequence ID" value="MFC6997237.1"/>
    <property type="molecule type" value="Genomic_DNA"/>
</dbReference>
<evidence type="ECO:0000313" key="4">
    <source>
        <dbReference type="Proteomes" id="UP001596405"/>
    </source>
</evidence>
<keyword evidence="4" id="KW-1185">Reference proteome</keyword>
<evidence type="ECO:0000259" key="2">
    <source>
        <dbReference type="Pfam" id="PF13568"/>
    </source>
</evidence>
<dbReference type="Proteomes" id="UP001596405">
    <property type="component" value="Unassembled WGS sequence"/>
</dbReference>
<evidence type="ECO:0000256" key="1">
    <source>
        <dbReference type="SAM" id="SignalP"/>
    </source>
</evidence>
<feature type="signal peptide" evidence="1">
    <location>
        <begin position="1"/>
        <end position="28"/>
    </location>
</feature>
<name>A0ABW2DH63_9BACT</name>
<dbReference type="InterPro" id="IPR011250">
    <property type="entry name" value="OMP/PagP_B-barrel"/>
</dbReference>
<organism evidence="3 4">
    <name type="scientific">Rufibacter roseus</name>
    <dbReference type="NCBI Taxonomy" id="1567108"/>
    <lineage>
        <taxon>Bacteria</taxon>
        <taxon>Pseudomonadati</taxon>
        <taxon>Bacteroidota</taxon>
        <taxon>Cytophagia</taxon>
        <taxon>Cytophagales</taxon>
        <taxon>Hymenobacteraceae</taxon>
        <taxon>Rufibacter</taxon>
    </lineage>
</organism>
<accession>A0ABW2DH63</accession>
<dbReference type="Pfam" id="PF13568">
    <property type="entry name" value="OMP_b-brl_2"/>
    <property type="match status" value="1"/>
</dbReference>
<protein>
    <submittedName>
        <fullName evidence="3">Porin family protein</fullName>
    </submittedName>
</protein>
<gene>
    <name evidence="3" type="ORF">ACFQHR_06350</name>
</gene>
<dbReference type="RefSeq" id="WP_066615401.1">
    <property type="nucleotide sequence ID" value="NZ_JBHSYQ010000003.1"/>
</dbReference>
<dbReference type="SUPFAM" id="SSF56925">
    <property type="entry name" value="OMPA-like"/>
    <property type="match status" value="1"/>
</dbReference>
<comment type="caution">
    <text evidence="3">The sequence shown here is derived from an EMBL/GenBank/DDBJ whole genome shotgun (WGS) entry which is preliminary data.</text>
</comment>
<keyword evidence="1" id="KW-0732">Signal</keyword>
<evidence type="ECO:0000313" key="3">
    <source>
        <dbReference type="EMBL" id="MFC6997237.1"/>
    </source>
</evidence>
<dbReference type="InterPro" id="IPR025665">
    <property type="entry name" value="Beta-barrel_OMP_2"/>
</dbReference>